<protein>
    <submittedName>
        <fullName evidence="3">Right-handed parallel beta-helix repeat-containing protein</fullName>
    </submittedName>
</protein>
<dbReference type="InterPro" id="IPR051801">
    <property type="entry name" value="GH28_Enzymes"/>
</dbReference>
<comment type="similarity">
    <text evidence="1">Belongs to the glycosyl hydrolase 28 family.</text>
</comment>
<keyword evidence="2" id="KW-0732">Signal</keyword>
<dbReference type="AlphaFoldDB" id="A0AAW4ZEW4"/>
<feature type="chain" id="PRO_5043330334" evidence="2">
    <location>
        <begin position="19"/>
        <end position="487"/>
    </location>
</feature>
<dbReference type="GO" id="GO:0004650">
    <property type="term" value="F:polygalacturonase activity"/>
    <property type="evidence" value="ECO:0007669"/>
    <property type="project" value="InterPro"/>
</dbReference>
<proteinExistence type="inferred from homology"/>
<evidence type="ECO:0000256" key="2">
    <source>
        <dbReference type="SAM" id="SignalP"/>
    </source>
</evidence>
<reference evidence="3" key="1">
    <citation type="submission" date="2021-07" db="EMBL/GenBank/DDBJ databases">
        <title>Comparative genomics of Bacteroides fragilis group isolates reveals species-dependent resistance mechanisms and validates clinical tools for resistance prediction.</title>
        <authorList>
            <person name="Wallace M.J."/>
            <person name="Jean S."/>
            <person name="Wallace M.A."/>
            <person name="Carey-Ann B.D."/>
            <person name="Dantas G."/>
        </authorList>
    </citation>
    <scope>NUCLEOTIDE SEQUENCE</scope>
    <source>
        <strain evidence="3">BJH_160</strain>
    </source>
</reference>
<evidence type="ECO:0000313" key="3">
    <source>
        <dbReference type="EMBL" id="MCE9239256.1"/>
    </source>
</evidence>
<dbReference type="SMART" id="SM00710">
    <property type="entry name" value="PbH1"/>
    <property type="match status" value="4"/>
</dbReference>
<comment type="caution">
    <text evidence="3">The sequence shown here is derived from an EMBL/GenBank/DDBJ whole genome shotgun (WGS) entry which is preliminary data.</text>
</comment>
<evidence type="ECO:0000313" key="4">
    <source>
        <dbReference type="Proteomes" id="UP001200544"/>
    </source>
</evidence>
<gene>
    <name evidence="3" type="ORF">K0H07_19100</name>
</gene>
<dbReference type="EMBL" id="JAHYQA010000012">
    <property type="protein sequence ID" value="MCE9239256.1"/>
    <property type="molecule type" value="Genomic_DNA"/>
</dbReference>
<dbReference type="InterPro" id="IPR006626">
    <property type="entry name" value="PbH1"/>
</dbReference>
<keyword evidence="1" id="KW-0378">Hydrolase</keyword>
<dbReference type="PANTHER" id="PTHR31339:SF9">
    <property type="entry name" value="PLASMIN AND FIBRONECTIN-BINDING PROTEIN A"/>
    <property type="match status" value="1"/>
</dbReference>
<dbReference type="PANTHER" id="PTHR31339">
    <property type="entry name" value="PECTIN LYASE-RELATED"/>
    <property type="match status" value="1"/>
</dbReference>
<dbReference type="Pfam" id="PF00295">
    <property type="entry name" value="Glyco_hydro_28"/>
    <property type="match status" value="1"/>
</dbReference>
<dbReference type="Proteomes" id="UP001200544">
    <property type="component" value="Unassembled WGS sequence"/>
</dbReference>
<accession>A0AAW4ZEW4</accession>
<dbReference type="GO" id="GO:0005975">
    <property type="term" value="P:carbohydrate metabolic process"/>
    <property type="evidence" value="ECO:0007669"/>
    <property type="project" value="InterPro"/>
</dbReference>
<evidence type="ECO:0000256" key="1">
    <source>
        <dbReference type="RuleBase" id="RU361169"/>
    </source>
</evidence>
<dbReference type="InterPro" id="IPR000743">
    <property type="entry name" value="Glyco_hydro_28"/>
</dbReference>
<dbReference type="RefSeq" id="WP_217741123.1">
    <property type="nucleotide sequence ID" value="NZ_BAABZI010000001.1"/>
</dbReference>
<feature type="signal peptide" evidence="2">
    <location>
        <begin position="1"/>
        <end position="18"/>
    </location>
</feature>
<name>A0AAW4ZEW4_BACT4</name>
<keyword evidence="1" id="KW-0326">Glycosidase</keyword>
<organism evidence="3 4">
    <name type="scientific">Bacteroides thetaiotaomicron</name>
    <dbReference type="NCBI Taxonomy" id="818"/>
    <lineage>
        <taxon>Bacteria</taxon>
        <taxon>Pseudomonadati</taxon>
        <taxon>Bacteroidota</taxon>
        <taxon>Bacteroidia</taxon>
        <taxon>Bacteroidales</taxon>
        <taxon>Bacteroidaceae</taxon>
        <taxon>Bacteroides</taxon>
    </lineage>
</organism>
<sequence length="487" mass="54097">MKKIIGIFCLFISTCICAENIYDVQKFGAANTGKELVTTCLQNVIDVCYKAGGGVVYFPAGEYLSATLELRDNVTLYLATGARLIATDKKECYTVRTEISDTGSQGTPMLIYGNKVNNISIRGDGEIMAQPQYYRVPLLYSDFIADDIAAAKKANVDMVSWKWTEPNVTLIYLTECKDVNICGVRLLNSGFWTLHVHWCDRINISGIYIYSDLEKAVNADGIDIDGSHHVTVSNCIIETADDAICLKTTKNERGYRSCENVVISNCVLSSSSSALKLGTESYGDFRYVTISNCIIRNTNRGIGIFVRDGGTVEHVVFSNLQMECTRRPVGWWGGADAFCLVVLKRNTNSKVGMINHVLIKDVYADVEGTSVIAGYNGMKNIKNVRLENVHLNLYPESMPDKRAAEGVLVKNAEHIQLTNSSLTWHPSNDSVCWTNAFSFKHVSDICLDRINLNSFSNGYSPIFIEDCDLVNVFGVYSNGKEIREKYN</sequence>